<name>A0A2A4XHL4_9GAMM</name>
<evidence type="ECO:0000256" key="3">
    <source>
        <dbReference type="ARBA" id="ARBA00023143"/>
    </source>
</evidence>
<comment type="similarity">
    <text evidence="2 6">Belongs to the flagella basal body rod proteins family.</text>
</comment>
<keyword evidence="9" id="KW-0282">Flagellum</keyword>
<evidence type="ECO:0000256" key="1">
    <source>
        <dbReference type="ARBA" id="ARBA00004117"/>
    </source>
</evidence>
<dbReference type="Pfam" id="PF22692">
    <property type="entry name" value="LlgE_F_G_D1"/>
    <property type="match status" value="1"/>
</dbReference>
<keyword evidence="9" id="KW-0969">Cilium</keyword>
<accession>A0A2A4XHL4</accession>
<evidence type="ECO:0000313" key="9">
    <source>
        <dbReference type="EMBL" id="PCI81639.1"/>
    </source>
</evidence>
<dbReference type="EMBL" id="NVUL01000004">
    <property type="protein sequence ID" value="PCI81639.1"/>
    <property type="molecule type" value="Genomic_DNA"/>
</dbReference>
<evidence type="ECO:0000313" key="10">
    <source>
        <dbReference type="Proteomes" id="UP000218767"/>
    </source>
</evidence>
<organism evidence="9 10">
    <name type="scientific">SAR86 cluster bacterium</name>
    <dbReference type="NCBI Taxonomy" id="2030880"/>
    <lineage>
        <taxon>Bacteria</taxon>
        <taxon>Pseudomonadati</taxon>
        <taxon>Pseudomonadota</taxon>
        <taxon>Gammaproteobacteria</taxon>
        <taxon>SAR86 cluster</taxon>
    </lineage>
</organism>
<keyword evidence="3 6" id="KW-0975">Bacterial flagellum</keyword>
<dbReference type="PANTHER" id="PTHR30435">
    <property type="entry name" value="FLAGELLAR PROTEIN"/>
    <property type="match status" value="1"/>
</dbReference>
<dbReference type="PANTHER" id="PTHR30435:SF18">
    <property type="entry name" value="FLAGELLAR BASAL-BODY ROD PROTEIN FLGF"/>
    <property type="match status" value="1"/>
</dbReference>
<proteinExistence type="inferred from homology"/>
<dbReference type="NCBIfam" id="NF009280">
    <property type="entry name" value="PRK12640.1"/>
    <property type="match status" value="1"/>
</dbReference>
<reference evidence="10" key="1">
    <citation type="submission" date="2017-08" db="EMBL/GenBank/DDBJ databases">
        <title>A dynamic microbial community with high functional redundancy inhabits the cold, oxic subseafloor aquifer.</title>
        <authorList>
            <person name="Tully B.J."/>
            <person name="Wheat C.G."/>
            <person name="Glazer B.T."/>
            <person name="Huber J.A."/>
        </authorList>
    </citation>
    <scope>NUCLEOTIDE SEQUENCE [LARGE SCALE GENOMIC DNA]</scope>
</reference>
<protein>
    <recommendedName>
        <fullName evidence="5 6">Flagellar basal-body rod protein FlgF</fullName>
    </recommendedName>
</protein>
<sequence length="236" mass="24892">MHELLLSITHSAKQTMQAQAINAHNLANAGTEGFKAEIAYYSTQNATSTVSSSPDLSPGVVRTTGRNLDVSINGEGWIAVMAEDGTEAYSRRGDLQLDAFGQLTNGVGQAIMGNNGPIALPPFGTLEIGSDGTISILPLGQTPNTLAVVDRIKLVKLEGSEVRRGVDGLVRMPDGFAVDADSSVSVLSGMLEGSNVNVVGEMVKMIDLARRFESEIKLMQSAKENSAALTKIMSLN</sequence>
<dbReference type="InterPro" id="IPR010930">
    <property type="entry name" value="Flg_bb/hook_C_dom"/>
</dbReference>
<dbReference type="GO" id="GO:0030694">
    <property type="term" value="C:bacterial-type flagellum basal body, rod"/>
    <property type="evidence" value="ECO:0007669"/>
    <property type="project" value="UniProtKB-UniRule"/>
</dbReference>
<gene>
    <name evidence="9" type="ORF">COB20_01420</name>
</gene>
<dbReference type="InterPro" id="IPR020013">
    <property type="entry name" value="Flagellar_FlgE/F/G"/>
</dbReference>
<comment type="subcellular location">
    <subcellularLocation>
        <location evidence="1 6">Bacterial flagellum basal body</location>
    </subcellularLocation>
</comment>
<evidence type="ECO:0000259" key="7">
    <source>
        <dbReference type="Pfam" id="PF06429"/>
    </source>
</evidence>
<dbReference type="GO" id="GO:0071978">
    <property type="term" value="P:bacterial-type flagellum-dependent swarming motility"/>
    <property type="evidence" value="ECO:0007669"/>
    <property type="project" value="TreeGrafter"/>
</dbReference>
<dbReference type="AlphaFoldDB" id="A0A2A4XHL4"/>
<dbReference type="InterPro" id="IPR053967">
    <property type="entry name" value="LlgE_F_G-like_D1"/>
</dbReference>
<evidence type="ECO:0000256" key="4">
    <source>
        <dbReference type="ARBA" id="ARBA00038560"/>
    </source>
</evidence>
<feature type="domain" description="Flagellar hook protein FlgE/F/G-like D1" evidence="8">
    <location>
        <begin position="72"/>
        <end position="135"/>
    </location>
</feature>
<evidence type="ECO:0000256" key="2">
    <source>
        <dbReference type="ARBA" id="ARBA00009677"/>
    </source>
</evidence>
<evidence type="ECO:0000259" key="8">
    <source>
        <dbReference type="Pfam" id="PF22692"/>
    </source>
</evidence>
<comment type="caution">
    <text evidence="9">The sequence shown here is derived from an EMBL/GenBank/DDBJ whole genome shotgun (WGS) entry which is preliminary data.</text>
</comment>
<dbReference type="SUPFAM" id="SSF117143">
    <property type="entry name" value="Flagellar hook protein flgE"/>
    <property type="match status" value="1"/>
</dbReference>
<feature type="domain" description="Flagellar basal-body/hook protein C-terminal" evidence="7">
    <location>
        <begin position="188"/>
        <end position="231"/>
    </location>
</feature>
<dbReference type="Pfam" id="PF06429">
    <property type="entry name" value="Flg_bbr_C"/>
    <property type="match status" value="1"/>
</dbReference>
<comment type="subunit">
    <text evidence="4 6">The basal body constitutes a major portion of the flagellar organelle and consists of five rings (E,L,P,S, and M) mounted on a central rod. The rod consists of about 26 subunits of FlgG in the distal portion, and FlgB, FlgC and FlgF are thought to build up the proximal portion of the rod with about 6 subunits each.</text>
</comment>
<dbReference type="Proteomes" id="UP000218767">
    <property type="component" value="Unassembled WGS sequence"/>
</dbReference>
<keyword evidence="9" id="KW-0966">Cell projection</keyword>
<dbReference type="InterPro" id="IPR037925">
    <property type="entry name" value="FlgE/F/G-like"/>
</dbReference>
<evidence type="ECO:0000256" key="6">
    <source>
        <dbReference type="RuleBase" id="RU362116"/>
    </source>
</evidence>
<evidence type="ECO:0000256" key="5">
    <source>
        <dbReference type="ARBA" id="ARBA00040228"/>
    </source>
</evidence>
<dbReference type="NCBIfam" id="TIGR03506">
    <property type="entry name" value="FlgEFG_subfam"/>
    <property type="match status" value="1"/>
</dbReference>